<evidence type="ECO:0000313" key="3">
    <source>
        <dbReference type="Proteomes" id="UP000548476"/>
    </source>
</evidence>
<organism evidence="2 3">
    <name type="scientific">Phytomonospora endophytica</name>
    <dbReference type="NCBI Taxonomy" id="714109"/>
    <lineage>
        <taxon>Bacteria</taxon>
        <taxon>Bacillati</taxon>
        <taxon>Actinomycetota</taxon>
        <taxon>Actinomycetes</taxon>
        <taxon>Micromonosporales</taxon>
        <taxon>Micromonosporaceae</taxon>
        <taxon>Phytomonospora</taxon>
    </lineage>
</organism>
<protein>
    <submittedName>
        <fullName evidence="2">Uncharacterized protein</fullName>
    </submittedName>
</protein>
<gene>
    <name evidence="2" type="ORF">HNR73_000311</name>
</gene>
<evidence type="ECO:0000256" key="1">
    <source>
        <dbReference type="SAM" id="MobiDB-lite"/>
    </source>
</evidence>
<keyword evidence="3" id="KW-1185">Reference proteome</keyword>
<reference evidence="2 3" key="1">
    <citation type="submission" date="2020-08" db="EMBL/GenBank/DDBJ databases">
        <title>Genomic Encyclopedia of Type Strains, Phase IV (KMG-IV): sequencing the most valuable type-strain genomes for metagenomic binning, comparative biology and taxonomic classification.</title>
        <authorList>
            <person name="Goeker M."/>
        </authorList>
    </citation>
    <scope>NUCLEOTIDE SEQUENCE [LARGE SCALE GENOMIC DNA]</scope>
    <source>
        <strain evidence="2 3">YIM 65646</strain>
    </source>
</reference>
<sequence length="79" mass="8431">MSADDYTAYPGHDPADPPNGAAPSSCLGCQGTGRTWREYMAVGPLRAIDLEPGEVGSVPVLGLCKHCRGYGWTWGTRLH</sequence>
<evidence type="ECO:0000313" key="2">
    <source>
        <dbReference type="EMBL" id="MBB6032469.1"/>
    </source>
</evidence>
<dbReference type="Proteomes" id="UP000548476">
    <property type="component" value="Unassembled WGS sequence"/>
</dbReference>
<dbReference type="RefSeq" id="WP_184785364.1">
    <property type="nucleotide sequence ID" value="NZ_BONT01000041.1"/>
</dbReference>
<name>A0A841FIJ4_9ACTN</name>
<feature type="region of interest" description="Disordered" evidence="1">
    <location>
        <begin position="1"/>
        <end position="24"/>
    </location>
</feature>
<proteinExistence type="predicted"/>
<dbReference type="EMBL" id="JACHGT010000001">
    <property type="protein sequence ID" value="MBB6032469.1"/>
    <property type="molecule type" value="Genomic_DNA"/>
</dbReference>
<comment type="caution">
    <text evidence="2">The sequence shown here is derived from an EMBL/GenBank/DDBJ whole genome shotgun (WGS) entry which is preliminary data.</text>
</comment>
<dbReference type="AlphaFoldDB" id="A0A841FIJ4"/>
<accession>A0A841FIJ4</accession>